<evidence type="ECO:0000256" key="1">
    <source>
        <dbReference type="ARBA" id="ARBA00004651"/>
    </source>
</evidence>
<protein>
    <submittedName>
        <fullName evidence="10">Sugar ABC transporter permease</fullName>
    </submittedName>
</protein>
<dbReference type="InterPro" id="IPR000515">
    <property type="entry name" value="MetI-like"/>
</dbReference>
<keyword evidence="4 7" id="KW-0812">Transmembrane</keyword>
<comment type="subcellular location">
    <subcellularLocation>
        <location evidence="1 7">Cell membrane</location>
        <topology evidence="1 7">Multi-pass membrane protein</topology>
    </subcellularLocation>
</comment>
<dbReference type="SUPFAM" id="SSF161098">
    <property type="entry name" value="MetI-like"/>
    <property type="match status" value="1"/>
</dbReference>
<dbReference type="PANTHER" id="PTHR43227">
    <property type="entry name" value="BLL4140 PROTEIN"/>
    <property type="match status" value="1"/>
</dbReference>
<keyword evidence="2 7" id="KW-0813">Transport</keyword>
<feature type="region of interest" description="Disordered" evidence="8">
    <location>
        <begin position="1"/>
        <end position="20"/>
    </location>
</feature>
<gene>
    <name evidence="10" type="ORF">Q8A49_17080</name>
</gene>
<evidence type="ECO:0000259" key="9">
    <source>
        <dbReference type="PROSITE" id="PS50928"/>
    </source>
</evidence>
<dbReference type="Proteomes" id="UP001348641">
    <property type="component" value="Unassembled WGS sequence"/>
</dbReference>
<evidence type="ECO:0000256" key="3">
    <source>
        <dbReference type="ARBA" id="ARBA00022475"/>
    </source>
</evidence>
<evidence type="ECO:0000256" key="5">
    <source>
        <dbReference type="ARBA" id="ARBA00022989"/>
    </source>
</evidence>
<feature type="domain" description="ABC transmembrane type-1" evidence="9">
    <location>
        <begin position="87"/>
        <end position="304"/>
    </location>
</feature>
<evidence type="ECO:0000313" key="11">
    <source>
        <dbReference type="Proteomes" id="UP001348641"/>
    </source>
</evidence>
<comment type="caution">
    <text evidence="10">The sequence shown here is derived from an EMBL/GenBank/DDBJ whole genome shotgun (WGS) entry which is preliminary data.</text>
</comment>
<feature type="compositionally biased region" description="Basic residues" evidence="8">
    <location>
        <begin position="1"/>
        <end position="11"/>
    </location>
</feature>
<evidence type="ECO:0000256" key="7">
    <source>
        <dbReference type="RuleBase" id="RU363032"/>
    </source>
</evidence>
<feature type="transmembrane region" description="Helical" evidence="7">
    <location>
        <begin position="285"/>
        <end position="305"/>
    </location>
</feature>
<dbReference type="InterPro" id="IPR035906">
    <property type="entry name" value="MetI-like_sf"/>
</dbReference>
<dbReference type="Pfam" id="PF00528">
    <property type="entry name" value="BPD_transp_1"/>
    <property type="match status" value="1"/>
</dbReference>
<organism evidence="10 11">
    <name type="scientific">Nocardiopsis tropica</name>
    <dbReference type="NCBI Taxonomy" id="109330"/>
    <lineage>
        <taxon>Bacteria</taxon>
        <taxon>Bacillati</taxon>
        <taxon>Actinomycetota</taxon>
        <taxon>Actinomycetes</taxon>
        <taxon>Streptosporangiales</taxon>
        <taxon>Nocardiopsidaceae</taxon>
        <taxon>Nocardiopsis</taxon>
    </lineage>
</organism>
<dbReference type="InterPro" id="IPR050809">
    <property type="entry name" value="UgpAE/MalFG_permease"/>
</dbReference>
<accession>A0ABU7KSD2</accession>
<feature type="transmembrane region" description="Helical" evidence="7">
    <location>
        <begin position="175"/>
        <end position="201"/>
    </location>
</feature>
<dbReference type="PANTHER" id="PTHR43227:SF8">
    <property type="entry name" value="DIACETYLCHITOBIOSE UPTAKE SYSTEM PERMEASE PROTEIN DASB"/>
    <property type="match status" value="1"/>
</dbReference>
<feature type="transmembrane region" description="Helical" evidence="7">
    <location>
        <begin position="222"/>
        <end position="245"/>
    </location>
</feature>
<feature type="transmembrane region" description="Helical" evidence="7">
    <location>
        <begin position="122"/>
        <end position="145"/>
    </location>
</feature>
<dbReference type="EMBL" id="JAUUCC010000042">
    <property type="protein sequence ID" value="MEE2052215.1"/>
    <property type="molecule type" value="Genomic_DNA"/>
</dbReference>
<evidence type="ECO:0000256" key="8">
    <source>
        <dbReference type="SAM" id="MobiDB-lite"/>
    </source>
</evidence>
<comment type="similarity">
    <text evidence="7">Belongs to the binding-protein-dependent transport system permease family.</text>
</comment>
<keyword evidence="5 7" id="KW-1133">Transmembrane helix</keyword>
<dbReference type="Gene3D" id="1.10.3720.10">
    <property type="entry name" value="MetI-like"/>
    <property type="match status" value="1"/>
</dbReference>
<dbReference type="PROSITE" id="PS50928">
    <property type="entry name" value="ABC_TM1"/>
    <property type="match status" value="1"/>
</dbReference>
<name>A0ABU7KSD2_9ACTN</name>
<dbReference type="RefSeq" id="WP_330159260.1">
    <property type="nucleotide sequence ID" value="NZ_BAAAJA010000003.1"/>
</dbReference>
<feature type="transmembrane region" description="Helical" evidence="7">
    <location>
        <begin position="251"/>
        <end position="273"/>
    </location>
</feature>
<dbReference type="CDD" id="cd06261">
    <property type="entry name" value="TM_PBP2"/>
    <property type="match status" value="1"/>
</dbReference>
<keyword evidence="6 7" id="KW-0472">Membrane</keyword>
<feature type="transmembrane region" description="Helical" evidence="7">
    <location>
        <begin position="86"/>
        <end position="110"/>
    </location>
</feature>
<evidence type="ECO:0000256" key="4">
    <source>
        <dbReference type="ARBA" id="ARBA00022692"/>
    </source>
</evidence>
<feature type="transmembrane region" description="Helical" evidence="7">
    <location>
        <begin position="26"/>
        <end position="45"/>
    </location>
</feature>
<evidence type="ECO:0000256" key="2">
    <source>
        <dbReference type="ARBA" id="ARBA00022448"/>
    </source>
</evidence>
<keyword evidence="3" id="KW-1003">Cell membrane</keyword>
<proteinExistence type="inferred from homology"/>
<evidence type="ECO:0000313" key="10">
    <source>
        <dbReference type="EMBL" id="MEE2052215.1"/>
    </source>
</evidence>
<reference evidence="10 11" key="1">
    <citation type="submission" date="2023-07" db="EMBL/GenBank/DDBJ databases">
        <authorList>
            <person name="Girao M."/>
            <person name="Carvalho M.F."/>
        </authorList>
    </citation>
    <scope>NUCLEOTIDE SEQUENCE [LARGE SCALE GENOMIC DNA]</scope>
    <source>
        <strain evidence="10 11">66/93</strain>
    </source>
</reference>
<sequence length="315" mass="34128">MDNRTALRRRPTGGPSGNRSRRVEPWVYLVPAAVVLGGMLVYPLYQLVLVSFFDYRQPQVTGAEPLRFVGWQNYRELLADGQFWEVLLNTVGFAAACVAGTLAVGGALAVLATRLTPWVRTLLFLAALGAWATPAVTGSAVWLLLFDPTLGPVNQALAGLGLTEFTGHSWTYDKWSAFGLVGAQVVWCSFPFVMVTLYAGIRAIPGEVVEAARLDGASTSRIAWSVMLPILRPAVTIVTIQSIIWDFKIFTQIYVMTGGGGIAGQNLVLNVYAYQKAFASGQYGLGSAIGVITTLLLLLITLVYLRALRRQGEVL</sequence>
<evidence type="ECO:0000256" key="6">
    <source>
        <dbReference type="ARBA" id="ARBA00023136"/>
    </source>
</evidence>